<protein>
    <submittedName>
        <fullName evidence="1">Uncharacterized protein</fullName>
    </submittedName>
</protein>
<dbReference type="EMBL" id="BARU01012954">
    <property type="protein sequence ID" value="GAH32023.1"/>
    <property type="molecule type" value="Genomic_DNA"/>
</dbReference>
<organism evidence="1">
    <name type="scientific">marine sediment metagenome</name>
    <dbReference type="NCBI Taxonomy" id="412755"/>
    <lineage>
        <taxon>unclassified sequences</taxon>
        <taxon>metagenomes</taxon>
        <taxon>ecological metagenomes</taxon>
    </lineage>
</organism>
<accession>X1GGA0</accession>
<feature type="non-terminal residue" evidence="1">
    <location>
        <position position="1"/>
    </location>
</feature>
<gene>
    <name evidence="1" type="ORF">S03H2_23640</name>
</gene>
<reference evidence="1" key="1">
    <citation type="journal article" date="2014" name="Front. Microbiol.">
        <title>High frequency of phylogenetically diverse reductive dehalogenase-homologous genes in deep subseafloor sedimentary metagenomes.</title>
        <authorList>
            <person name="Kawai M."/>
            <person name="Futagami T."/>
            <person name="Toyoda A."/>
            <person name="Takaki Y."/>
            <person name="Nishi S."/>
            <person name="Hori S."/>
            <person name="Arai W."/>
            <person name="Tsubouchi T."/>
            <person name="Morono Y."/>
            <person name="Uchiyama I."/>
            <person name="Ito T."/>
            <person name="Fujiyama A."/>
            <person name="Inagaki F."/>
            <person name="Takami H."/>
        </authorList>
    </citation>
    <scope>NUCLEOTIDE SEQUENCE</scope>
    <source>
        <strain evidence="1">Expedition CK06-06</strain>
    </source>
</reference>
<sequence length="36" mass="4496">AGIRPFRVYDPNKYLKWSGCFPCYEKHMEIRRYDKK</sequence>
<evidence type="ECO:0000313" key="1">
    <source>
        <dbReference type="EMBL" id="GAH32023.1"/>
    </source>
</evidence>
<proteinExistence type="predicted"/>
<name>X1GGA0_9ZZZZ</name>
<comment type="caution">
    <text evidence="1">The sequence shown here is derived from an EMBL/GenBank/DDBJ whole genome shotgun (WGS) entry which is preliminary data.</text>
</comment>
<dbReference type="AlphaFoldDB" id="X1GGA0"/>